<sequence>MSTDLQNVPPELLDRMQAMILAMLQAQQPALISPTGTDTVDQSLPSLTTDTVVPFLATDPPDLYLATDTVDPLLPSPAALVHPQDHPPESIYPVEESDEENHDPEVLPVIHVSPERQPAPLIVGDHTEPPQLITDLDKFDYTNGAWAKARGYAVCKLNSSLGKNVYIRCDRSGDYCGLGTNPSGRQTALIKINCPFLVYGSTSTSEKVTNKSWRMQVRCVDHNHKASPSPASHAAHRVLIPAQIEEIQRLWKSNLRPAQILLQLQTSDPNILATNKTILNALQKIRHEDLAGRSPIKVMMTILKETNWASEVKAALRKALKTVYPDSQAHLCIWHLTKNITTHCKSHFTGPKVLDSSGELVHPWDQFLSLWKQVAYAKTADLYVEHHNNLEEYLKTKSPGVGYTPALDYIEKNILPVKELFVVAWSCQYPHLRNLDTSRVESGHAYLKTFIKNSTGNLLTVFNSLTLAVNAQIMSVHESIGKDTMKKLVNVPKAFIPLLGQILSLTIKECKPYYYWRNPPAASPNSSSNCKDFVAPNVKKNPKGRPSSKKAAAAAASKSTSTTRNPSAFEIVEAKTAEAQKIVDADLKKAQKAVEASKAAEASKMCVRPTKKRVTKASGAPARRKRMKKTNPSEEVQGNDKDDDGDEDSGDLPDLPELAIGQSPGKVERTDPVKEERRAPGQTKGEKEEHGSSYGEEVNSAALLALLDEKMAVPELTRQMPNGLREMVKQFFNPIGDGNCGLCCVSRALGYDTDGHEKAVYLQVREEMIAELTANRSTYTRLQGGEDKIVKIIEGLTMHPTETIVPPQKWLNKPSHGQILANAYSRPIAFFSLSSSHLFLPLRVPPPQSSKVPEPLYLLHVNGNHWVLPHMEGNAGLKPIPPPILAARSTSCAAKGWLAHIKNGVAVYNSATHRAHFTTS</sequence>
<dbReference type="InterPro" id="IPR052579">
    <property type="entry name" value="Zinc_finger_SWIM"/>
</dbReference>
<name>A0A2S4WBQ4_9BASI</name>
<dbReference type="VEuPathDB" id="FungiDB:PSTT_08055"/>
<evidence type="ECO:0008006" key="4">
    <source>
        <dbReference type="Google" id="ProtNLM"/>
    </source>
</evidence>
<keyword evidence="3" id="KW-1185">Reference proteome</keyword>
<evidence type="ECO:0000256" key="1">
    <source>
        <dbReference type="SAM" id="MobiDB-lite"/>
    </source>
</evidence>
<evidence type="ECO:0000313" key="3">
    <source>
        <dbReference type="Proteomes" id="UP000238274"/>
    </source>
</evidence>
<proteinExistence type="predicted"/>
<dbReference type="VEuPathDB" id="FungiDB:PSHT_04932"/>
<feature type="compositionally biased region" description="Acidic residues" evidence="1">
    <location>
        <begin position="641"/>
        <end position="651"/>
    </location>
</feature>
<evidence type="ECO:0000313" key="2">
    <source>
        <dbReference type="EMBL" id="POW19196.1"/>
    </source>
</evidence>
<protein>
    <recommendedName>
        <fullName evidence="4">OTU domain-containing protein</fullName>
    </recommendedName>
</protein>
<feature type="compositionally biased region" description="Low complexity" evidence="1">
    <location>
        <begin position="549"/>
        <end position="563"/>
    </location>
</feature>
<feature type="region of interest" description="Disordered" evidence="1">
    <location>
        <begin position="596"/>
        <end position="695"/>
    </location>
</feature>
<feature type="compositionally biased region" description="Basic and acidic residues" evidence="1">
    <location>
        <begin position="666"/>
        <end position="691"/>
    </location>
</feature>
<reference evidence="3" key="3">
    <citation type="journal article" date="2018" name="Mol. Plant Microbe Interact.">
        <title>Genome sequence resources for the wheat stripe rust pathogen (Puccinia striiformis f. sp. tritici) and the barley stripe rust pathogen (Puccinia striiformis f. sp. hordei).</title>
        <authorList>
            <person name="Xia C."/>
            <person name="Wang M."/>
            <person name="Yin C."/>
            <person name="Cornejo O.E."/>
            <person name="Hulbert S.H."/>
            <person name="Chen X."/>
        </authorList>
    </citation>
    <scope>NUCLEOTIDE SEQUENCE [LARGE SCALE GENOMIC DNA]</scope>
    <source>
        <strain evidence="3">93TX-2</strain>
    </source>
</reference>
<dbReference type="OrthoDB" id="2506613at2759"/>
<dbReference type="Proteomes" id="UP000238274">
    <property type="component" value="Unassembled WGS sequence"/>
</dbReference>
<dbReference type="PANTHER" id="PTHR31569:SF4">
    <property type="entry name" value="SWIM-TYPE DOMAIN-CONTAINING PROTEIN"/>
    <property type="match status" value="1"/>
</dbReference>
<dbReference type="CDD" id="cd22744">
    <property type="entry name" value="OTU"/>
    <property type="match status" value="1"/>
</dbReference>
<reference evidence="3" key="2">
    <citation type="journal article" date="2018" name="BMC Genomics">
        <title>Genomic insights into host adaptation between the wheat stripe rust pathogen (Puccinia striiformis f. sp. tritici) and the barley stripe rust pathogen (Puccinia striiformis f. sp. hordei).</title>
        <authorList>
            <person name="Xia C."/>
            <person name="Wang M."/>
            <person name="Yin C."/>
            <person name="Cornejo O.E."/>
            <person name="Hulbert S.H."/>
            <person name="Chen X."/>
        </authorList>
    </citation>
    <scope>NUCLEOTIDE SEQUENCE [LARGE SCALE GENOMIC DNA]</scope>
    <source>
        <strain evidence="3">93TX-2</strain>
    </source>
</reference>
<dbReference type="PANTHER" id="PTHR31569">
    <property type="entry name" value="SWIM-TYPE DOMAIN-CONTAINING PROTEIN"/>
    <property type="match status" value="1"/>
</dbReference>
<gene>
    <name evidence="2" type="ORF">PSHT_04932</name>
</gene>
<feature type="region of interest" description="Disordered" evidence="1">
    <location>
        <begin position="521"/>
        <end position="564"/>
    </location>
</feature>
<accession>A0A2S4WBQ4</accession>
<feature type="region of interest" description="Disordered" evidence="1">
    <location>
        <begin position="79"/>
        <end position="102"/>
    </location>
</feature>
<dbReference type="VEuPathDB" id="FungiDB:PSTT_01562"/>
<dbReference type="AlphaFoldDB" id="A0A2S4WBQ4"/>
<reference evidence="2 3" key="1">
    <citation type="submission" date="2017-12" db="EMBL/GenBank/DDBJ databases">
        <title>Gene loss provides genomic basis for host adaptation in cereal stripe rust fungi.</title>
        <authorList>
            <person name="Xia C."/>
        </authorList>
    </citation>
    <scope>NUCLEOTIDE SEQUENCE [LARGE SCALE GENOMIC DNA]</scope>
    <source>
        <strain evidence="2 3">93TX-2</strain>
    </source>
</reference>
<comment type="caution">
    <text evidence="2">The sequence shown here is derived from an EMBL/GenBank/DDBJ whole genome shotgun (WGS) entry which is preliminary data.</text>
</comment>
<dbReference type="EMBL" id="PKSM01000052">
    <property type="protein sequence ID" value="POW19196.1"/>
    <property type="molecule type" value="Genomic_DNA"/>
</dbReference>
<organism evidence="2 3">
    <name type="scientific">Puccinia striiformis</name>
    <dbReference type="NCBI Taxonomy" id="27350"/>
    <lineage>
        <taxon>Eukaryota</taxon>
        <taxon>Fungi</taxon>
        <taxon>Dikarya</taxon>
        <taxon>Basidiomycota</taxon>
        <taxon>Pucciniomycotina</taxon>
        <taxon>Pucciniomycetes</taxon>
        <taxon>Pucciniales</taxon>
        <taxon>Pucciniaceae</taxon>
        <taxon>Puccinia</taxon>
    </lineage>
</organism>